<dbReference type="InterPro" id="IPR004155">
    <property type="entry name" value="PBS_lyase_HEAT"/>
</dbReference>
<dbReference type="EMBL" id="BMIK01000001">
    <property type="protein sequence ID" value="GGC16818.1"/>
    <property type="molecule type" value="Genomic_DNA"/>
</dbReference>
<keyword evidence="1 4" id="KW-0349">Heme</keyword>
<sequence length="1172" mass="130299">MYKPSIGIVAVLFFIGSFLFGCGNKTKQTKEDKFADHVRTTEFQTPEEEMAGFKLPPGFEITLFASEPDITKPINMEFDDQGRLWVTQSSEYPIAAGPGTGKDRISILEDSDGDGKADVFTHFDDNLNIPIGIMPVSDGAVGFSIPNIYHFKDNDNDGRADEDEVLVGPFGFKDTHGMVNNFIRGYDGWIHACHGFTNVSTIAGRDGDSVTLVSGNTFRFSIDGSRVEQTTNGRINPFGSAIDERGYLYSVDCHSKPIFQLIPGGDYPQWGRKDPAIGYAPEMMSYELGSTALAGLVHYTDQQFPETYRGSFFTGDVVTCRIDRNTVTYQGTTPIAKKEEPFLTSEDPWFRPVDIKTGPDGSLYIADFYNRIIGHYEVSLDHPGRDRLSGRIWKITYTGKDGGTVPVKNWAKADLNELVAALDHPHLSVRLKVADRLVEVFKDKAVQPVLDRVSATNSSSTGYIHGLWILHRLGALPEPIIEAALHHKESVVRQHALRILAESEKLTDARRRIVLAALTDTDPFIQRTAAEVLSRFSSIDHVDPLLTLYVNCPEEDSHLKYTALLAVRNNLRGAGVAEQAVKMKWDDTKQGTIAMAMRDVPSQAAATFVLDYVLHHDIPHDVLQKNLEFIGRYASSAQLSQIVPIITEKFAGDKQIQLSLFLNIQEGIAQRGLAVNPALRTWGTQLAGHFLNELSDNQDTWMSTPMESRRDDLSPWLMSDAFLTQVTPAFRIYLSERNGYKPRSILYTKPFTLPAEIRMNVFDNDVHNTEEKVGTSKNAVRIRLADGDQVIAEYRMKQDTKMEFSDLIKSTTLDLHEYEGKMGYIEVVDSSETGSIGIGKLEPAVVDMPPYTPSDIDTWRQRAAEIAGNLKITDLRSRLVQVFQASWIHVDTRLAAANALANMPAREDADLLGKVFVDKSTPALLRERLAAILGQLPPEQSLPYLQEALEGSARPVQLAATTALAGSSTGIGLLLQTMEDGKAAVDLLTEFRVKELLEAHAQPNQQARIKNLLAKGEDERAARKKLIEDRIANFKETGTRTEKGKAIFETNCAICHQIGGSGGMIGPQLNGIGNWGVRALTEKILDPNRNISESFRTYNITLNDGKQQTGLYRRTEGEVMVFADISGKEFKVAKKDMKSYTPSPYTLMPDQFRHILSEEEFGSLLEYLLSVK</sequence>
<dbReference type="InterPro" id="IPR055557">
    <property type="entry name" value="DUF7133"/>
</dbReference>
<accession>A0ABQ1L313</accession>
<dbReference type="InterPro" id="IPR016024">
    <property type="entry name" value="ARM-type_fold"/>
</dbReference>
<dbReference type="InterPro" id="IPR013428">
    <property type="entry name" value="Membrane-bound_put_N"/>
</dbReference>
<dbReference type="SUPFAM" id="SSF50952">
    <property type="entry name" value="Soluble quinoprotein glucose dehydrogenase"/>
    <property type="match status" value="1"/>
</dbReference>
<dbReference type="InterPro" id="IPR009056">
    <property type="entry name" value="Cyt_c-like_dom"/>
</dbReference>
<proteinExistence type="predicted"/>
<evidence type="ECO:0000256" key="1">
    <source>
        <dbReference type="ARBA" id="ARBA00022617"/>
    </source>
</evidence>
<dbReference type="SMART" id="SM00567">
    <property type="entry name" value="EZ_HEAT"/>
    <property type="match status" value="3"/>
</dbReference>
<evidence type="ECO:0000256" key="2">
    <source>
        <dbReference type="ARBA" id="ARBA00022723"/>
    </source>
</evidence>
<dbReference type="Pfam" id="PF23500">
    <property type="entry name" value="DUF7133"/>
    <property type="match status" value="1"/>
</dbReference>
<evidence type="ECO:0000259" key="5">
    <source>
        <dbReference type="PROSITE" id="PS51007"/>
    </source>
</evidence>
<dbReference type="NCBIfam" id="TIGR02603">
    <property type="entry name" value="CxxCH_TIGR02603"/>
    <property type="match status" value="1"/>
</dbReference>
<dbReference type="NCBIfam" id="TIGR02604">
    <property type="entry name" value="Piru_Ver_Nterm"/>
    <property type="match status" value="1"/>
</dbReference>
<evidence type="ECO:0000313" key="6">
    <source>
        <dbReference type="EMBL" id="GGC16818.1"/>
    </source>
</evidence>
<dbReference type="Gene3D" id="2.120.10.30">
    <property type="entry name" value="TolB, C-terminal domain"/>
    <property type="match status" value="1"/>
</dbReference>
<evidence type="ECO:0000256" key="3">
    <source>
        <dbReference type="ARBA" id="ARBA00023004"/>
    </source>
</evidence>
<dbReference type="PANTHER" id="PTHR33546:SF1">
    <property type="entry name" value="LARGE, MULTIFUNCTIONAL SECRETED PROTEIN"/>
    <property type="match status" value="1"/>
</dbReference>
<reference evidence="7" key="1">
    <citation type="journal article" date="2019" name="Int. J. Syst. Evol. Microbiol.">
        <title>The Global Catalogue of Microorganisms (GCM) 10K type strain sequencing project: providing services to taxonomists for standard genome sequencing and annotation.</title>
        <authorList>
            <consortium name="The Broad Institute Genomics Platform"/>
            <consortium name="The Broad Institute Genome Sequencing Center for Infectious Disease"/>
            <person name="Wu L."/>
            <person name="Ma J."/>
        </authorList>
    </citation>
    <scope>NUCLEOTIDE SEQUENCE [LARGE SCALE GENOMIC DNA]</scope>
    <source>
        <strain evidence="7">CGMCC 1.15342</strain>
    </source>
</reference>
<dbReference type="InterPro" id="IPR036909">
    <property type="entry name" value="Cyt_c-like_dom_sf"/>
</dbReference>
<keyword evidence="7" id="KW-1185">Reference proteome</keyword>
<organism evidence="6 7">
    <name type="scientific">Parapedobacter defluvii</name>
    <dbReference type="NCBI Taxonomy" id="2045106"/>
    <lineage>
        <taxon>Bacteria</taxon>
        <taxon>Pseudomonadati</taxon>
        <taxon>Bacteroidota</taxon>
        <taxon>Sphingobacteriia</taxon>
        <taxon>Sphingobacteriales</taxon>
        <taxon>Sphingobacteriaceae</taxon>
        <taxon>Parapedobacter</taxon>
    </lineage>
</organism>
<dbReference type="Gene3D" id="1.25.10.10">
    <property type="entry name" value="Leucine-rich Repeat Variant"/>
    <property type="match status" value="2"/>
</dbReference>
<dbReference type="PANTHER" id="PTHR33546">
    <property type="entry name" value="LARGE, MULTIFUNCTIONAL SECRETED PROTEIN-RELATED"/>
    <property type="match status" value="1"/>
</dbReference>
<name>A0ABQ1L313_9SPHI</name>
<keyword evidence="3 4" id="KW-0408">Iron</keyword>
<dbReference type="InterPro" id="IPR013427">
    <property type="entry name" value="Haem-bd_dom_put"/>
</dbReference>
<dbReference type="Proteomes" id="UP000597338">
    <property type="component" value="Unassembled WGS sequence"/>
</dbReference>
<feature type="domain" description="Cytochrome c" evidence="5">
    <location>
        <begin position="1039"/>
        <end position="1172"/>
    </location>
</feature>
<dbReference type="InterPro" id="IPR011042">
    <property type="entry name" value="6-blade_b-propeller_TolB-like"/>
</dbReference>
<dbReference type="PROSITE" id="PS51257">
    <property type="entry name" value="PROKAR_LIPOPROTEIN"/>
    <property type="match status" value="1"/>
</dbReference>
<dbReference type="InterPro" id="IPR011989">
    <property type="entry name" value="ARM-like"/>
</dbReference>
<dbReference type="SUPFAM" id="SSF46626">
    <property type="entry name" value="Cytochrome c"/>
    <property type="match status" value="1"/>
</dbReference>
<dbReference type="Gene3D" id="1.10.760.10">
    <property type="entry name" value="Cytochrome c-like domain"/>
    <property type="match status" value="1"/>
</dbReference>
<dbReference type="Pfam" id="PF13646">
    <property type="entry name" value="HEAT_2"/>
    <property type="match status" value="1"/>
</dbReference>
<protein>
    <recommendedName>
        <fullName evidence="5">Cytochrome c domain-containing protein</fullName>
    </recommendedName>
</protein>
<dbReference type="Pfam" id="PF00034">
    <property type="entry name" value="Cytochrom_C"/>
    <property type="match status" value="1"/>
</dbReference>
<evidence type="ECO:0000313" key="7">
    <source>
        <dbReference type="Proteomes" id="UP000597338"/>
    </source>
</evidence>
<evidence type="ECO:0000256" key="4">
    <source>
        <dbReference type="PROSITE-ProRule" id="PRU00433"/>
    </source>
</evidence>
<gene>
    <name evidence="6" type="ORF">GCM10011386_05800</name>
</gene>
<dbReference type="SUPFAM" id="SSF48371">
    <property type="entry name" value="ARM repeat"/>
    <property type="match status" value="1"/>
</dbReference>
<dbReference type="PROSITE" id="PS51007">
    <property type="entry name" value="CYTC"/>
    <property type="match status" value="1"/>
</dbReference>
<dbReference type="InterPro" id="IPR011041">
    <property type="entry name" value="Quinoprot_gluc/sorb_DH_b-prop"/>
</dbReference>
<comment type="caution">
    <text evidence="6">The sequence shown here is derived from an EMBL/GenBank/DDBJ whole genome shotgun (WGS) entry which is preliminary data.</text>
</comment>
<keyword evidence="2 4" id="KW-0479">Metal-binding</keyword>
<dbReference type="RefSeq" id="WP_188747168.1">
    <property type="nucleotide sequence ID" value="NZ_BMIK01000001.1"/>
</dbReference>